<reference evidence="1 2" key="2">
    <citation type="submission" date="2010-03" db="EMBL/GenBank/DDBJ databases">
        <authorList>
            <person name="Payne S.H."/>
            <person name="Sutton G.G."/>
        </authorList>
    </citation>
    <scope>NUCLEOTIDE SEQUENCE [LARGE SCALE GENOMIC DNA]</scope>
    <source>
        <strain evidence="1 2">IP275</strain>
    </source>
</reference>
<comment type="caution">
    <text evidence="1">The sequence shown here is derived from an EMBL/GenBank/DDBJ whole genome shotgun (WGS) entry which is preliminary data.</text>
</comment>
<name>A0AAV3BF96_YERPE</name>
<protein>
    <submittedName>
        <fullName evidence="1">Uncharacterized protein</fullName>
    </submittedName>
</protein>
<dbReference type="EMBL" id="AAOS02000023">
    <property type="protein sequence ID" value="EDR31329.1"/>
    <property type="molecule type" value="Genomic_DNA"/>
</dbReference>
<organism evidence="1 2">
    <name type="scientific">Yersinia pestis biovar Orientalis str. IP275</name>
    <dbReference type="NCBI Taxonomy" id="373665"/>
    <lineage>
        <taxon>Bacteria</taxon>
        <taxon>Pseudomonadati</taxon>
        <taxon>Pseudomonadota</taxon>
        <taxon>Gammaproteobacteria</taxon>
        <taxon>Enterobacterales</taxon>
        <taxon>Yersiniaceae</taxon>
        <taxon>Yersinia</taxon>
    </lineage>
</organism>
<sequence>MWATLSHFTYAGASSQHQNYQTYDYLFHLLLTYPSSICI</sequence>
<reference evidence="1 2" key="1">
    <citation type="submission" date="2008-01" db="EMBL/GenBank/DDBJ databases">
        <title>Yersinia pestis Strain IP275 project at JCVI/TIGR.</title>
        <authorList>
            <person name="Ravel J."/>
            <person name="Eppinger M."/>
            <person name="Fricke W.F."/>
            <person name="Rosovitz M."/>
            <person name="Lindler L.E."/>
            <person name="Bearden S."/>
            <person name="Shriefer M."/>
        </authorList>
    </citation>
    <scope>NUCLEOTIDE SEQUENCE [LARGE SCALE GENOMIC DNA]</scope>
    <source>
        <strain evidence="1 2">IP275</strain>
    </source>
</reference>
<proteinExistence type="predicted"/>
<evidence type="ECO:0000313" key="1">
    <source>
        <dbReference type="EMBL" id="EDR31329.1"/>
    </source>
</evidence>
<dbReference type="Proteomes" id="UP000004430">
    <property type="component" value="Unassembled WGS sequence"/>
</dbReference>
<evidence type="ECO:0000313" key="2">
    <source>
        <dbReference type="Proteomes" id="UP000004430"/>
    </source>
</evidence>
<gene>
    <name evidence="1" type="ORF">YPIP275_1725</name>
</gene>
<accession>A0AAV3BF96</accession>
<dbReference type="AlphaFoldDB" id="A0AAV3BF96"/>